<gene>
    <name evidence="16" type="ORF">B0H63DRAFT_489871</name>
</gene>
<sequence>MATRRQSARIALSLPTRTAAKKRSAYFRQQQEDASEFEDDGSESAHTATDEEAPSIPSDSEPESAQLAKRRKTATAKKKSIAVEVVTSKKNAAPKYNRDETKKICETLFSTTKEKTDSSSSCSATRIHAITYHRPLLLSSAAAREALLSWFDSVSTTRAMPWRMAWVDPTSYHQDKPSDLRKVLERRAYEVWISEIMLQQTRVAVVIGYWTRWMAKWPTIHDLAAAPADDVLSVWQGLGYYSRATRIHQGAKLVCADPEMKGMLPQGVAELEAKVPGVGRYTAGAISAIVYGHAAPMVDGNVLRVLSRQLGILGDVKTDRRTIDVLWAAADALVKAVAQDGDGVAPSDRPGRWGQALMELGSTVCAPKPNCSQCPITATCRAYAEGEALAQGVSAKVEDIEDLCSICAPFEEAEEDDDAVAAKNPVKRGSKQQSLSSFFFTGAATTKPSKAPTAAQTMETTTSHARKFPLRKPKKQIRAEEILVCAIRRTSDSRYLIHRRPEKGLLAGLWEFPSHILPDSNDSTAKERKAKALSHVEDLIADGKKSNDNRKAAKKSGGLKYMGELGSVPWVFSHLKLTMHVHLFEHDDLDAVLLDEKDDTRKRWASSDDLEAESMGTGMRKCWTLVKESG</sequence>
<keyword evidence="6" id="KW-0479">Metal-binding</keyword>
<keyword evidence="7 13" id="KW-0227">DNA damage</keyword>
<dbReference type="SMART" id="SM00525">
    <property type="entry name" value="FES"/>
    <property type="match status" value="1"/>
</dbReference>
<feature type="region of interest" description="Disordered" evidence="14">
    <location>
        <begin position="447"/>
        <end position="471"/>
    </location>
</feature>
<evidence type="ECO:0000256" key="3">
    <source>
        <dbReference type="ARBA" id="ARBA00012045"/>
    </source>
</evidence>
<dbReference type="FunFam" id="1.10.340.30:FF:000002">
    <property type="entry name" value="Adenine DNA glycosylase"/>
    <property type="match status" value="1"/>
</dbReference>
<evidence type="ECO:0000256" key="6">
    <source>
        <dbReference type="ARBA" id="ARBA00022723"/>
    </source>
</evidence>
<dbReference type="InterPro" id="IPR011257">
    <property type="entry name" value="DNA_glycosylase"/>
</dbReference>
<dbReference type="GO" id="GO:0032357">
    <property type="term" value="F:oxidized purine DNA binding"/>
    <property type="evidence" value="ECO:0007669"/>
    <property type="project" value="TreeGrafter"/>
</dbReference>
<dbReference type="CDD" id="cd00056">
    <property type="entry name" value="ENDO3c"/>
    <property type="match status" value="1"/>
</dbReference>
<dbReference type="InterPro" id="IPR044298">
    <property type="entry name" value="MIG/MutY"/>
</dbReference>
<dbReference type="GO" id="GO:0006285">
    <property type="term" value="P:base-excision repair, AP site formation"/>
    <property type="evidence" value="ECO:0007669"/>
    <property type="project" value="UniProtKB-ARBA"/>
</dbReference>
<evidence type="ECO:0000313" key="16">
    <source>
        <dbReference type="EMBL" id="KAK3367831.1"/>
    </source>
</evidence>
<comment type="function">
    <text evidence="13">Adenine glycosylase active on G-A mispairs.</text>
</comment>
<evidence type="ECO:0000256" key="4">
    <source>
        <dbReference type="ARBA" id="ARBA00022023"/>
    </source>
</evidence>
<dbReference type="SUPFAM" id="SSF48150">
    <property type="entry name" value="DNA-glycosylase"/>
    <property type="match status" value="1"/>
</dbReference>
<dbReference type="GO" id="GO:0000701">
    <property type="term" value="F:purine-specific mismatch base pair DNA N-glycosylase activity"/>
    <property type="evidence" value="ECO:0007669"/>
    <property type="project" value="UniProtKB-EC"/>
</dbReference>
<evidence type="ECO:0000256" key="7">
    <source>
        <dbReference type="ARBA" id="ARBA00022763"/>
    </source>
</evidence>
<evidence type="ECO:0000256" key="14">
    <source>
        <dbReference type="SAM" id="MobiDB-lite"/>
    </source>
</evidence>
<evidence type="ECO:0000256" key="2">
    <source>
        <dbReference type="ARBA" id="ARBA00008343"/>
    </source>
</evidence>
<keyword evidence="10" id="KW-0411">Iron-sulfur</keyword>
<comment type="similarity">
    <text evidence="2 13">Belongs to the Nth/MutY family.</text>
</comment>
<evidence type="ECO:0000256" key="13">
    <source>
        <dbReference type="RuleBase" id="RU365096"/>
    </source>
</evidence>
<dbReference type="Pfam" id="PF00730">
    <property type="entry name" value="HhH-GPD"/>
    <property type="match status" value="1"/>
</dbReference>
<keyword evidence="8" id="KW-0378">Hydrolase</keyword>
<keyword evidence="12 13" id="KW-0326">Glycosidase</keyword>
<dbReference type="InterPro" id="IPR029119">
    <property type="entry name" value="MutY_C"/>
</dbReference>
<dbReference type="InterPro" id="IPR015797">
    <property type="entry name" value="NUDIX_hydrolase-like_dom_sf"/>
</dbReference>
<dbReference type="GO" id="GO:0005634">
    <property type="term" value="C:nucleus"/>
    <property type="evidence" value="ECO:0007669"/>
    <property type="project" value="TreeGrafter"/>
</dbReference>
<dbReference type="InterPro" id="IPR003651">
    <property type="entry name" value="Endonuclease3_FeS-loop_motif"/>
</dbReference>
<keyword evidence="5" id="KW-0004">4Fe-4S</keyword>
<evidence type="ECO:0000256" key="1">
    <source>
        <dbReference type="ARBA" id="ARBA00000843"/>
    </source>
</evidence>
<keyword evidence="17" id="KW-1185">Reference proteome</keyword>
<dbReference type="SUPFAM" id="SSF55811">
    <property type="entry name" value="Nudix"/>
    <property type="match status" value="1"/>
</dbReference>
<comment type="caution">
    <text evidence="16">The sequence shown here is derived from an EMBL/GenBank/DDBJ whole genome shotgun (WGS) entry which is preliminary data.</text>
</comment>
<dbReference type="GO" id="GO:0046872">
    <property type="term" value="F:metal ion binding"/>
    <property type="evidence" value="ECO:0007669"/>
    <property type="project" value="UniProtKB-UniRule"/>
</dbReference>
<evidence type="ECO:0000256" key="10">
    <source>
        <dbReference type="ARBA" id="ARBA00023014"/>
    </source>
</evidence>
<reference evidence="16" key="2">
    <citation type="submission" date="2023-06" db="EMBL/GenBank/DDBJ databases">
        <authorList>
            <consortium name="Lawrence Berkeley National Laboratory"/>
            <person name="Haridas S."/>
            <person name="Hensen N."/>
            <person name="Bonometti L."/>
            <person name="Westerberg I."/>
            <person name="Brannstrom I.O."/>
            <person name="Guillou S."/>
            <person name="Cros-Aarteil S."/>
            <person name="Calhoun S."/>
            <person name="Kuo A."/>
            <person name="Mondo S."/>
            <person name="Pangilinan J."/>
            <person name="Riley R."/>
            <person name="LaButti K."/>
            <person name="Andreopoulos B."/>
            <person name="Lipzen A."/>
            <person name="Chen C."/>
            <person name="Yanf M."/>
            <person name="Daum C."/>
            <person name="Ng V."/>
            <person name="Clum A."/>
            <person name="Steindorff A."/>
            <person name="Ohm R."/>
            <person name="Martin F."/>
            <person name="Silar P."/>
            <person name="Natvig D."/>
            <person name="Lalanne C."/>
            <person name="Gautier V."/>
            <person name="Ament-velasquez S.L."/>
            <person name="Kruys A."/>
            <person name="Hutchinson M.I."/>
            <person name="Powell A.J."/>
            <person name="Barry K."/>
            <person name="Miller A.N."/>
            <person name="Grigoriev I.V."/>
            <person name="Debuchy R."/>
            <person name="Gladieux P."/>
            <person name="Thoren M.H."/>
            <person name="Johannesson H."/>
        </authorList>
    </citation>
    <scope>NUCLEOTIDE SEQUENCE</scope>
    <source>
        <strain evidence="16">CBS 232.78</strain>
    </source>
</reference>
<organism evidence="16 17">
    <name type="scientific">Podospora didyma</name>
    <dbReference type="NCBI Taxonomy" id="330526"/>
    <lineage>
        <taxon>Eukaryota</taxon>
        <taxon>Fungi</taxon>
        <taxon>Dikarya</taxon>
        <taxon>Ascomycota</taxon>
        <taxon>Pezizomycotina</taxon>
        <taxon>Sordariomycetes</taxon>
        <taxon>Sordariomycetidae</taxon>
        <taxon>Sordariales</taxon>
        <taxon>Podosporaceae</taxon>
        <taxon>Podospora</taxon>
    </lineage>
</organism>
<feature type="compositionally biased region" description="Low complexity" evidence="14">
    <location>
        <begin position="447"/>
        <end position="457"/>
    </location>
</feature>
<dbReference type="Gene3D" id="1.10.1670.10">
    <property type="entry name" value="Helix-hairpin-Helix base-excision DNA repair enzymes (C-terminal)"/>
    <property type="match status" value="1"/>
</dbReference>
<dbReference type="PANTHER" id="PTHR42944:SF1">
    <property type="entry name" value="ADENINE DNA GLYCOSYLASE"/>
    <property type="match status" value="1"/>
</dbReference>
<reference evidence="16" key="1">
    <citation type="journal article" date="2023" name="Mol. Phylogenet. Evol.">
        <title>Genome-scale phylogeny and comparative genomics of the fungal order Sordariales.</title>
        <authorList>
            <person name="Hensen N."/>
            <person name="Bonometti L."/>
            <person name="Westerberg I."/>
            <person name="Brannstrom I.O."/>
            <person name="Guillou S."/>
            <person name="Cros-Aarteil S."/>
            <person name="Calhoun S."/>
            <person name="Haridas S."/>
            <person name="Kuo A."/>
            <person name="Mondo S."/>
            <person name="Pangilinan J."/>
            <person name="Riley R."/>
            <person name="LaButti K."/>
            <person name="Andreopoulos B."/>
            <person name="Lipzen A."/>
            <person name="Chen C."/>
            <person name="Yan M."/>
            <person name="Daum C."/>
            <person name="Ng V."/>
            <person name="Clum A."/>
            <person name="Steindorff A."/>
            <person name="Ohm R.A."/>
            <person name="Martin F."/>
            <person name="Silar P."/>
            <person name="Natvig D.O."/>
            <person name="Lalanne C."/>
            <person name="Gautier V."/>
            <person name="Ament-Velasquez S.L."/>
            <person name="Kruys A."/>
            <person name="Hutchinson M.I."/>
            <person name="Powell A.J."/>
            <person name="Barry K."/>
            <person name="Miller A.N."/>
            <person name="Grigoriev I.V."/>
            <person name="Debuchy R."/>
            <person name="Gladieux P."/>
            <person name="Hiltunen Thoren M."/>
            <person name="Johannesson H."/>
        </authorList>
    </citation>
    <scope>NUCLEOTIDE SEQUENCE</scope>
    <source>
        <strain evidence="16">CBS 232.78</strain>
    </source>
</reference>
<proteinExistence type="inferred from homology"/>
<evidence type="ECO:0000256" key="11">
    <source>
        <dbReference type="ARBA" id="ARBA00023204"/>
    </source>
</evidence>
<evidence type="ECO:0000256" key="12">
    <source>
        <dbReference type="ARBA" id="ARBA00023295"/>
    </source>
</evidence>
<dbReference type="EC" id="3.2.2.31" evidence="3 13"/>
<feature type="region of interest" description="Disordered" evidence="14">
    <location>
        <begin position="1"/>
        <end position="79"/>
    </location>
</feature>
<dbReference type="PANTHER" id="PTHR42944">
    <property type="entry name" value="ADENINE DNA GLYCOSYLASE"/>
    <property type="match status" value="1"/>
</dbReference>
<dbReference type="AlphaFoldDB" id="A0AAE0K1T0"/>
<dbReference type="SMART" id="SM00478">
    <property type="entry name" value="ENDO3c"/>
    <property type="match status" value="1"/>
</dbReference>
<dbReference type="Proteomes" id="UP001285441">
    <property type="component" value="Unassembled WGS sequence"/>
</dbReference>
<evidence type="ECO:0000259" key="15">
    <source>
        <dbReference type="SMART" id="SM00478"/>
    </source>
</evidence>
<dbReference type="EMBL" id="JAULSW010000011">
    <property type="protein sequence ID" value="KAK3367831.1"/>
    <property type="molecule type" value="Genomic_DNA"/>
</dbReference>
<accession>A0AAE0K1T0</accession>
<dbReference type="Gene3D" id="3.90.79.10">
    <property type="entry name" value="Nucleoside Triphosphate Pyrophosphohydrolase"/>
    <property type="match status" value="1"/>
</dbReference>
<dbReference type="GO" id="GO:0034039">
    <property type="term" value="F:8-oxo-7,8-dihydroguanine DNA N-glycosylase activity"/>
    <property type="evidence" value="ECO:0007669"/>
    <property type="project" value="TreeGrafter"/>
</dbReference>
<dbReference type="Pfam" id="PF14815">
    <property type="entry name" value="NUDIX_4"/>
    <property type="match status" value="1"/>
</dbReference>
<dbReference type="Gene3D" id="1.10.340.30">
    <property type="entry name" value="Hypothetical protein, domain 2"/>
    <property type="match status" value="1"/>
</dbReference>
<evidence type="ECO:0000313" key="17">
    <source>
        <dbReference type="Proteomes" id="UP001285441"/>
    </source>
</evidence>
<keyword evidence="11" id="KW-0234">DNA repair</keyword>
<dbReference type="GO" id="GO:0051539">
    <property type="term" value="F:4 iron, 4 sulfur cluster binding"/>
    <property type="evidence" value="ECO:0007669"/>
    <property type="project" value="UniProtKB-UniRule"/>
</dbReference>
<dbReference type="InterPro" id="IPR003265">
    <property type="entry name" value="HhH-GPD_domain"/>
</dbReference>
<dbReference type="InterPro" id="IPR023170">
    <property type="entry name" value="HhH_base_excis_C"/>
</dbReference>
<evidence type="ECO:0000256" key="9">
    <source>
        <dbReference type="ARBA" id="ARBA00023004"/>
    </source>
</evidence>
<feature type="compositionally biased region" description="Acidic residues" evidence="14">
    <location>
        <begin position="33"/>
        <end position="42"/>
    </location>
</feature>
<comment type="catalytic activity">
    <reaction evidence="1 13">
        <text>Hydrolyzes free adenine bases from 7,8-dihydro-8-oxoguanine:adenine mismatched double-stranded DNA, leaving an apurinic site.</text>
        <dbReference type="EC" id="3.2.2.31"/>
    </reaction>
</comment>
<name>A0AAE0K1T0_9PEZI</name>
<dbReference type="GO" id="GO:0035485">
    <property type="term" value="F:adenine/guanine mispair binding"/>
    <property type="evidence" value="ECO:0007669"/>
    <property type="project" value="TreeGrafter"/>
</dbReference>
<evidence type="ECO:0000256" key="5">
    <source>
        <dbReference type="ARBA" id="ARBA00022485"/>
    </source>
</evidence>
<dbReference type="GO" id="GO:0006298">
    <property type="term" value="P:mismatch repair"/>
    <property type="evidence" value="ECO:0007669"/>
    <property type="project" value="TreeGrafter"/>
</dbReference>
<dbReference type="CDD" id="cd03431">
    <property type="entry name" value="NUDIX_DNA_Glycosylase_C-MutY"/>
    <property type="match status" value="1"/>
</dbReference>
<protein>
    <recommendedName>
        <fullName evidence="4 13">Adenine DNA glycosylase</fullName>
        <ecNumber evidence="3 13">3.2.2.31</ecNumber>
    </recommendedName>
</protein>
<feature type="compositionally biased region" description="Basic residues" evidence="14">
    <location>
        <begin position="68"/>
        <end position="79"/>
    </location>
</feature>
<comment type="cofactor">
    <cofactor evidence="13">
        <name>[4Fe-4S] cluster</name>
        <dbReference type="ChEBI" id="CHEBI:49883"/>
    </cofactor>
    <text evidence="13">Binds 1 [4Fe-4S] cluster.</text>
</comment>
<evidence type="ECO:0000256" key="8">
    <source>
        <dbReference type="ARBA" id="ARBA00022801"/>
    </source>
</evidence>
<keyword evidence="9 13" id="KW-0408">Iron</keyword>
<feature type="domain" description="HhH-GPD" evidence="15">
    <location>
        <begin position="197"/>
        <end position="363"/>
    </location>
</feature>